<accession>A0ABZ1BWZ3</accession>
<keyword evidence="8" id="KW-0594">Phospholipid biosynthesis</keyword>
<dbReference type="Gene3D" id="1.20.1090.10">
    <property type="entry name" value="Dehydroquinate synthase-like - alpha domain"/>
    <property type="match status" value="1"/>
</dbReference>
<dbReference type="PANTHER" id="PTHR43616:SF5">
    <property type="entry name" value="GLYCEROL DEHYDROGENASE 1"/>
    <property type="match status" value="1"/>
</dbReference>
<evidence type="ECO:0000256" key="2">
    <source>
        <dbReference type="ARBA" id="ARBA00022516"/>
    </source>
</evidence>
<protein>
    <submittedName>
        <fullName evidence="10">Sn-glycerol-1-phosphate dehydrogenase</fullName>
        <ecNumber evidence="10">1.1.1.261</ecNumber>
    </submittedName>
</protein>
<keyword evidence="6" id="KW-0520">NAD</keyword>
<evidence type="ECO:0000256" key="5">
    <source>
        <dbReference type="ARBA" id="ARBA00023002"/>
    </source>
</evidence>
<keyword evidence="11" id="KW-1185">Reference proteome</keyword>
<dbReference type="InterPro" id="IPR016205">
    <property type="entry name" value="Glycerol_DH"/>
</dbReference>
<evidence type="ECO:0000256" key="6">
    <source>
        <dbReference type="ARBA" id="ARBA00023027"/>
    </source>
</evidence>
<dbReference type="Gene3D" id="3.40.50.1970">
    <property type="match status" value="1"/>
</dbReference>
<evidence type="ECO:0000256" key="1">
    <source>
        <dbReference type="ARBA" id="ARBA00022490"/>
    </source>
</evidence>
<keyword evidence="5 10" id="KW-0560">Oxidoreductase</keyword>
<evidence type="ECO:0000256" key="8">
    <source>
        <dbReference type="ARBA" id="ARBA00023209"/>
    </source>
</evidence>
<evidence type="ECO:0000256" key="7">
    <source>
        <dbReference type="ARBA" id="ARBA00023098"/>
    </source>
</evidence>
<evidence type="ECO:0000313" key="11">
    <source>
        <dbReference type="Proteomes" id="UP001332192"/>
    </source>
</evidence>
<keyword evidence="2" id="KW-0444">Lipid biosynthesis</keyword>
<keyword evidence="7" id="KW-0443">Lipid metabolism</keyword>
<dbReference type="InterPro" id="IPR032837">
    <property type="entry name" value="G1PDH"/>
</dbReference>
<dbReference type="CDD" id="cd08175">
    <property type="entry name" value="G1PDH"/>
    <property type="match status" value="1"/>
</dbReference>
<dbReference type="EC" id="1.1.1.261" evidence="10"/>
<reference evidence="10 11" key="1">
    <citation type="journal article" date="2024" name="Front. Microbiol.">
        <title>Novel thermophilic genera Geochorda gen. nov. and Carboxydochorda gen. nov. from the deep terrestrial subsurface reveal the ecophysiological diversity in the class Limnochordia.</title>
        <authorList>
            <person name="Karnachuk O.V."/>
            <person name="Lukina A.P."/>
            <person name="Avakyan M.R."/>
            <person name="Kadnikov V.V."/>
            <person name="Begmatov S."/>
            <person name="Beletsky A.V."/>
            <person name="Vlasova K.G."/>
            <person name="Novikov A.A."/>
            <person name="Shcherbakova V.A."/>
            <person name="Mardanov A.V."/>
            <person name="Ravin N.V."/>
        </authorList>
    </citation>
    <scope>NUCLEOTIDE SEQUENCE [LARGE SCALE GENOMIC DNA]</scope>
    <source>
        <strain evidence="10 11">L945</strain>
    </source>
</reference>
<evidence type="ECO:0000256" key="9">
    <source>
        <dbReference type="ARBA" id="ARBA00023264"/>
    </source>
</evidence>
<gene>
    <name evidence="10" type="ORF">U7230_14755</name>
</gene>
<dbReference type="RefSeq" id="WP_324716590.1">
    <property type="nucleotide sequence ID" value="NZ_CP141615.1"/>
</dbReference>
<dbReference type="SUPFAM" id="SSF56796">
    <property type="entry name" value="Dehydroquinate synthase-like"/>
    <property type="match status" value="1"/>
</dbReference>
<keyword evidence="1" id="KW-0963">Cytoplasm</keyword>
<keyword evidence="4" id="KW-0521">NADP</keyword>
<sequence length="460" mass="49308">MGTMQHYRLPEPVAALLRGEEVRPGRVRCACGREHEVAMRRLVNRPGALEELPAVLERLGAGAAWVIADEHTDRAAGERVRSILGRAGIRLTASVLPGDPPPHPNEQALGRLALDIPGRDAAVVAVGSGTITDLARFVASRLEVPLVAVPTAASVDGFTSSVAAMIAGGVRVTYPAAPPAAVVADPEIYAHAPPRLTASGWAELSGKWTALADWALAQALNGEYRCPVAVQMVEEAAAPVRSAWERKEPGGGGSWHAPERVQALMRGLLQVGVAMLMVGNSRPASGAEHHLAHFWEMRDLLEGREPALHGERVGVGTLMVQRLYRALLETGPAAWPSPALPSREQHEARVARYFGRLAGPLLAEQRSWADGPWRLFGRDSEEIARRRAHVVSRWDDAVAAVRPFLAPPEALEAFLRSAGAPASWEELGLASGVVTDSLRAAREVRSRYTVLHLAGELGVL</sequence>
<evidence type="ECO:0000256" key="3">
    <source>
        <dbReference type="ARBA" id="ARBA00022723"/>
    </source>
</evidence>
<evidence type="ECO:0000256" key="4">
    <source>
        <dbReference type="ARBA" id="ARBA00022857"/>
    </source>
</evidence>
<keyword evidence="9" id="KW-1208">Phospholipid metabolism</keyword>
<dbReference type="Pfam" id="PF13685">
    <property type="entry name" value="Fe-ADH_2"/>
    <property type="match status" value="1"/>
</dbReference>
<dbReference type="Proteomes" id="UP001332192">
    <property type="component" value="Chromosome"/>
</dbReference>
<keyword evidence="3" id="KW-0479">Metal-binding</keyword>
<dbReference type="EMBL" id="CP141615">
    <property type="protein sequence ID" value="WRP17319.1"/>
    <property type="molecule type" value="Genomic_DNA"/>
</dbReference>
<dbReference type="GO" id="GO:0050492">
    <property type="term" value="F:glycerol-1-phosphate dehydrogenase [NAD(P)+] activity"/>
    <property type="evidence" value="ECO:0007669"/>
    <property type="project" value="UniProtKB-EC"/>
</dbReference>
<evidence type="ECO:0000313" key="10">
    <source>
        <dbReference type="EMBL" id="WRP17319.1"/>
    </source>
</evidence>
<dbReference type="PANTHER" id="PTHR43616">
    <property type="entry name" value="GLYCEROL DEHYDROGENASE"/>
    <property type="match status" value="1"/>
</dbReference>
<name>A0ABZ1BWZ3_9FIRM</name>
<proteinExistence type="predicted"/>
<organism evidence="10 11">
    <name type="scientific">Carboxydichorda subterranea</name>
    <dbReference type="NCBI Taxonomy" id="3109565"/>
    <lineage>
        <taxon>Bacteria</taxon>
        <taxon>Bacillati</taxon>
        <taxon>Bacillota</taxon>
        <taxon>Limnochordia</taxon>
        <taxon>Limnochordales</taxon>
        <taxon>Geochordaceae</taxon>
        <taxon>Carboxydichorda</taxon>
    </lineage>
</organism>